<keyword evidence="5" id="KW-0560">Oxidoreductase</keyword>
<dbReference type="GO" id="GO:0005829">
    <property type="term" value="C:cytosol"/>
    <property type="evidence" value="ECO:0007669"/>
    <property type="project" value="TreeGrafter"/>
</dbReference>
<keyword evidence="4" id="KW-0049">Antioxidant</keyword>
<evidence type="ECO:0000256" key="4">
    <source>
        <dbReference type="ARBA" id="ARBA00022862"/>
    </source>
</evidence>
<dbReference type="EMBL" id="MTYJ01000111">
    <property type="protein sequence ID" value="OQV14043.1"/>
    <property type="molecule type" value="Genomic_DNA"/>
</dbReference>
<dbReference type="InterPro" id="IPR050217">
    <property type="entry name" value="Peroxiredoxin"/>
</dbReference>
<dbReference type="GO" id="GO:0019430">
    <property type="term" value="P:removal of superoxide radicals"/>
    <property type="evidence" value="ECO:0007669"/>
    <property type="project" value="TreeGrafter"/>
</dbReference>
<feature type="domain" description="Peroxiredoxin C-terminal" evidence="10">
    <location>
        <begin position="59"/>
        <end position="94"/>
    </location>
</feature>
<comment type="similarity">
    <text evidence="1">Belongs to the peroxiredoxin family. AhpC/Prx1 subfamily.</text>
</comment>
<reference evidence="12" key="1">
    <citation type="submission" date="2017-01" db="EMBL/GenBank/DDBJ databases">
        <title>Comparative genomics of anhydrobiosis in the tardigrade Hypsibius dujardini.</title>
        <authorList>
            <person name="Yoshida Y."/>
            <person name="Koutsovoulos G."/>
            <person name="Laetsch D."/>
            <person name="Stevens L."/>
            <person name="Kumar S."/>
            <person name="Horikawa D."/>
            <person name="Ishino K."/>
            <person name="Komine S."/>
            <person name="Tomita M."/>
            <person name="Blaxter M."/>
            <person name="Arakawa K."/>
        </authorList>
    </citation>
    <scope>NUCLEOTIDE SEQUENCE [LARGE SCALE GENOMIC DNA]</scope>
    <source>
        <strain evidence="12">Z151</strain>
    </source>
</reference>
<dbReference type="PANTHER" id="PTHR10681:SF163">
    <property type="entry name" value="AT16346P-RELATED"/>
    <property type="match status" value="1"/>
</dbReference>
<dbReference type="PANTHER" id="PTHR10681">
    <property type="entry name" value="THIOREDOXIN PEROXIDASE"/>
    <property type="match status" value="1"/>
</dbReference>
<evidence type="ECO:0000256" key="6">
    <source>
        <dbReference type="ARBA" id="ARBA00023157"/>
    </source>
</evidence>
<keyword evidence="6" id="KW-1015">Disulfide bond</keyword>
<evidence type="ECO:0000259" key="10">
    <source>
        <dbReference type="Pfam" id="PF10417"/>
    </source>
</evidence>
<evidence type="ECO:0000259" key="9">
    <source>
        <dbReference type="Pfam" id="PF00578"/>
    </source>
</evidence>
<evidence type="ECO:0000313" key="12">
    <source>
        <dbReference type="Proteomes" id="UP000192578"/>
    </source>
</evidence>
<evidence type="ECO:0000313" key="11">
    <source>
        <dbReference type="EMBL" id="OQV14043.1"/>
    </source>
</evidence>
<name>A0A1W0WFZ7_HYPEX</name>
<dbReference type="GO" id="GO:0008379">
    <property type="term" value="F:thioredoxin peroxidase activity"/>
    <property type="evidence" value="ECO:0007669"/>
    <property type="project" value="TreeGrafter"/>
</dbReference>
<dbReference type="OrthoDB" id="185659at2759"/>
<dbReference type="EC" id="1.11.1.24" evidence="2"/>
<evidence type="ECO:0000256" key="1">
    <source>
        <dbReference type="ARBA" id="ARBA00009796"/>
    </source>
</evidence>
<dbReference type="AlphaFoldDB" id="A0A1W0WFZ7"/>
<keyword evidence="7" id="KW-0676">Redox-active center</keyword>
<accession>A0A1W0WFZ7</accession>
<evidence type="ECO:0000256" key="2">
    <source>
        <dbReference type="ARBA" id="ARBA00013017"/>
    </source>
</evidence>
<proteinExistence type="inferred from homology"/>
<organism evidence="11 12">
    <name type="scientific">Hypsibius exemplaris</name>
    <name type="common">Freshwater tardigrade</name>
    <dbReference type="NCBI Taxonomy" id="2072580"/>
    <lineage>
        <taxon>Eukaryota</taxon>
        <taxon>Metazoa</taxon>
        <taxon>Ecdysozoa</taxon>
        <taxon>Tardigrada</taxon>
        <taxon>Eutardigrada</taxon>
        <taxon>Parachela</taxon>
        <taxon>Hypsibioidea</taxon>
        <taxon>Hypsibiidae</taxon>
        <taxon>Hypsibius</taxon>
    </lineage>
</organism>
<dbReference type="GO" id="GO:0045454">
    <property type="term" value="P:cell redox homeostasis"/>
    <property type="evidence" value="ECO:0007669"/>
    <property type="project" value="TreeGrafter"/>
</dbReference>
<dbReference type="Pfam" id="PF10417">
    <property type="entry name" value="1-cysPrx_C"/>
    <property type="match status" value="1"/>
</dbReference>
<keyword evidence="3" id="KW-0575">Peroxidase</keyword>
<gene>
    <name evidence="11" type="ORF">BV898_11709</name>
</gene>
<dbReference type="Proteomes" id="UP000192578">
    <property type="component" value="Unassembled WGS sequence"/>
</dbReference>
<dbReference type="GO" id="GO:0042744">
    <property type="term" value="P:hydrogen peroxide catabolic process"/>
    <property type="evidence" value="ECO:0007669"/>
    <property type="project" value="TreeGrafter"/>
</dbReference>
<comment type="caution">
    <text evidence="11">The sequence shown here is derived from an EMBL/GenBank/DDBJ whole genome shotgun (WGS) entry which is preliminary data.</text>
</comment>
<keyword evidence="12" id="KW-1185">Reference proteome</keyword>
<sequence>MLADHNAEMAKKYGTYCSKEGNAYRGLFLIDRNQNLRHIAISDMQVGRSVDETIRLIKAFQYTDENGVVCPANWSPGQDTMQADPVKAREYFEKKNGK</sequence>
<dbReference type="InterPro" id="IPR019479">
    <property type="entry name" value="Peroxiredoxin_C"/>
</dbReference>
<dbReference type="InterPro" id="IPR000866">
    <property type="entry name" value="AhpC/TSA"/>
</dbReference>
<feature type="domain" description="Alkyl hydroperoxide reductase subunit C/ Thiol specific antioxidant" evidence="9">
    <location>
        <begin position="1"/>
        <end position="39"/>
    </location>
</feature>
<dbReference type="SUPFAM" id="SSF52833">
    <property type="entry name" value="Thioredoxin-like"/>
    <property type="match status" value="1"/>
</dbReference>
<dbReference type="Gene3D" id="3.40.30.10">
    <property type="entry name" value="Glutaredoxin"/>
    <property type="match status" value="1"/>
</dbReference>
<evidence type="ECO:0000256" key="5">
    <source>
        <dbReference type="ARBA" id="ARBA00023002"/>
    </source>
</evidence>
<evidence type="ECO:0000256" key="3">
    <source>
        <dbReference type="ARBA" id="ARBA00022559"/>
    </source>
</evidence>
<evidence type="ECO:0000256" key="8">
    <source>
        <dbReference type="ARBA" id="ARBA00049091"/>
    </source>
</evidence>
<dbReference type="InterPro" id="IPR036249">
    <property type="entry name" value="Thioredoxin-like_sf"/>
</dbReference>
<dbReference type="Pfam" id="PF00578">
    <property type="entry name" value="AhpC-TSA"/>
    <property type="match status" value="1"/>
</dbReference>
<protein>
    <recommendedName>
        <fullName evidence="2">thioredoxin-dependent peroxiredoxin</fullName>
        <ecNumber evidence="2">1.11.1.24</ecNumber>
    </recommendedName>
</protein>
<comment type="catalytic activity">
    <reaction evidence="8">
        <text>a hydroperoxide + [thioredoxin]-dithiol = an alcohol + [thioredoxin]-disulfide + H2O</text>
        <dbReference type="Rhea" id="RHEA:62620"/>
        <dbReference type="Rhea" id="RHEA-COMP:10698"/>
        <dbReference type="Rhea" id="RHEA-COMP:10700"/>
        <dbReference type="ChEBI" id="CHEBI:15377"/>
        <dbReference type="ChEBI" id="CHEBI:29950"/>
        <dbReference type="ChEBI" id="CHEBI:30879"/>
        <dbReference type="ChEBI" id="CHEBI:35924"/>
        <dbReference type="ChEBI" id="CHEBI:50058"/>
        <dbReference type="EC" id="1.11.1.24"/>
    </reaction>
</comment>
<evidence type="ECO:0000256" key="7">
    <source>
        <dbReference type="ARBA" id="ARBA00023284"/>
    </source>
</evidence>